<dbReference type="InterPro" id="IPR000639">
    <property type="entry name" value="Epox_hydrolase-like"/>
</dbReference>
<dbReference type="Gene3D" id="3.40.50.1820">
    <property type="entry name" value="alpha/beta hydrolase"/>
    <property type="match status" value="1"/>
</dbReference>
<keyword evidence="2" id="KW-0378">Hydrolase</keyword>
<evidence type="ECO:0000259" key="1">
    <source>
        <dbReference type="Pfam" id="PF00561"/>
    </source>
</evidence>
<feature type="domain" description="AB hydrolase-1" evidence="1">
    <location>
        <begin position="27"/>
        <end position="272"/>
    </location>
</feature>
<evidence type="ECO:0000313" key="2">
    <source>
        <dbReference type="EMBL" id="MDD7969323.1"/>
    </source>
</evidence>
<sequence>MVDVRHRTTVVDGHRLAYREAGPADAPVLVLLHGYPTSSRMFRHLIPALADRYHVVAPDHLGFGRSDAPPVEEFTYTFDALADLTRGLLAQLGVTRYAIYVQDYGAPIGWRLALRDPSAITAIISQNGNAYDDGFVPDFWAPVRAYGAAPGPDTEGPVRGALRLEAIRWQYLHGVADPELVDPDTWAQDHAEISRPGQERLQLALFADYRTNPPLYPALHAYFRASGVPLLAVWGAEDEIFGPDGARAFARDLPDAEIHLVEGGGHFLLESHLDLVAGYVRGFLGRALTSTRARPTGTDRLAV</sequence>
<dbReference type="GO" id="GO:0016787">
    <property type="term" value="F:hydrolase activity"/>
    <property type="evidence" value="ECO:0007669"/>
    <property type="project" value="UniProtKB-KW"/>
</dbReference>
<gene>
    <name evidence="2" type="ORF">PGB27_28600</name>
</gene>
<dbReference type="Pfam" id="PF00561">
    <property type="entry name" value="Abhydrolase_1"/>
    <property type="match status" value="1"/>
</dbReference>
<dbReference type="InterPro" id="IPR000073">
    <property type="entry name" value="AB_hydrolase_1"/>
</dbReference>
<dbReference type="EMBL" id="JAQZAO010000022">
    <property type="protein sequence ID" value="MDD7969323.1"/>
    <property type="molecule type" value="Genomic_DNA"/>
</dbReference>
<name>A0ABT5T2H2_9PSEU</name>
<dbReference type="InterPro" id="IPR051340">
    <property type="entry name" value="Haloalkane_dehalogenase"/>
</dbReference>
<accession>A0ABT5T2H2</accession>
<comment type="caution">
    <text evidence="2">The sequence shown here is derived from an EMBL/GenBank/DDBJ whole genome shotgun (WGS) entry which is preliminary data.</text>
</comment>
<dbReference type="InterPro" id="IPR029058">
    <property type="entry name" value="AB_hydrolase_fold"/>
</dbReference>
<reference evidence="2 3" key="1">
    <citation type="submission" date="2023-02" db="EMBL/GenBank/DDBJ databases">
        <title>Genome sequencing required for Actinomycetospora new species description.</title>
        <authorList>
            <person name="Saimee Y."/>
            <person name="Duangmal K."/>
        </authorList>
    </citation>
    <scope>NUCLEOTIDE SEQUENCE [LARGE SCALE GENOMIC DNA]</scope>
    <source>
        <strain evidence="2 3">DW7H6</strain>
    </source>
</reference>
<dbReference type="Proteomes" id="UP001300763">
    <property type="component" value="Unassembled WGS sequence"/>
</dbReference>
<keyword evidence="3" id="KW-1185">Reference proteome</keyword>
<dbReference type="SUPFAM" id="SSF53474">
    <property type="entry name" value="alpha/beta-Hydrolases"/>
    <property type="match status" value="1"/>
</dbReference>
<dbReference type="PRINTS" id="PR00111">
    <property type="entry name" value="ABHYDROLASE"/>
</dbReference>
<organism evidence="2 3">
    <name type="scientific">Actinomycetospora lemnae</name>
    <dbReference type="NCBI Taxonomy" id="3019891"/>
    <lineage>
        <taxon>Bacteria</taxon>
        <taxon>Bacillati</taxon>
        <taxon>Actinomycetota</taxon>
        <taxon>Actinomycetes</taxon>
        <taxon>Pseudonocardiales</taxon>
        <taxon>Pseudonocardiaceae</taxon>
        <taxon>Actinomycetospora</taxon>
    </lineage>
</organism>
<dbReference type="PRINTS" id="PR00412">
    <property type="entry name" value="EPOXHYDRLASE"/>
</dbReference>
<protein>
    <submittedName>
        <fullName evidence="2">Alpha/beta hydrolase</fullName>
    </submittedName>
</protein>
<dbReference type="PANTHER" id="PTHR42977:SF1">
    <property type="entry name" value="BLR6576 PROTEIN"/>
    <property type="match status" value="1"/>
</dbReference>
<evidence type="ECO:0000313" key="3">
    <source>
        <dbReference type="Proteomes" id="UP001300763"/>
    </source>
</evidence>
<dbReference type="RefSeq" id="WP_274203852.1">
    <property type="nucleotide sequence ID" value="NZ_JAQZAO010000022.1"/>
</dbReference>
<dbReference type="PANTHER" id="PTHR42977">
    <property type="entry name" value="HYDROLASE-RELATED"/>
    <property type="match status" value="1"/>
</dbReference>
<proteinExistence type="predicted"/>